<evidence type="ECO:0000256" key="6">
    <source>
        <dbReference type="ARBA" id="ARBA00022958"/>
    </source>
</evidence>
<feature type="transmembrane region" description="Helical" evidence="10">
    <location>
        <begin position="334"/>
        <end position="356"/>
    </location>
</feature>
<feature type="transmembrane region" description="Helical" evidence="10">
    <location>
        <begin position="118"/>
        <end position="139"/>
    </location>
</feature>
<dbReference type="PANTHER" id="PTHR46157:SF4">
    <property type="entry name" value="K(+) EFFLUX ANTIPORTER 3, CHLOROPLASTIC"/>
    <property type="match status" value="1"/>
</dbReference>
<dbReference type="Gene3D" id="1.20.1530.20">
    <property type="match status" value="1"/>
</dbReference>
<feature type="transmembrane region" description="Helical" evidence="10">
    <location>
        <begin position="58"/>
        <end position="76"/>
    </location>
</feature>
<accession>F9U7E7</accession>
<keyword evidence="9 10" id="KW-0472">Membrane</keyword>
<keyword evidence="3" id="KW-0050">Antiport</keyword>
<evidence type="ECO:0000259" key="11">
    <source>
        <dbReference type="Pfam" id="PF00999"/>
    </source>
</evidence>
<evidence type="ECO:0000313" key="13">
    <source>
        <dbReference type="EMBL" id="EGV20173.1"/>
    </source>
</evidence>
<dbReference type="InterPro" id="IPR006153">
    <property type="entry name" value="Cation/H_exchanger_TM"/>
</dbReference>
<dbReference type="AlphaFoldDB" id="F9U7E7"/>
<feature type="transmembrane region" description="Helical" evidence="10">
    <location>
        <begin position="151"/>
        <end position="173"/>
    </location>
</feature>
<feature type="transmembrane region" description="Helical" evidence="10">
    <location>
        <begin position="362"/>
        <end position="379"/>
    </location>
</feature>
<name>F9U7E7_9GAMM</name>
<evidence type="ECO:0000256" key="7">
    <source>
        <dbReference type="ARBA" id="ARBA00022989"/>
    </source>
</evidence>
<dbReference type="GO" id="GO:0015297">
    <property type="term" value="F:antiporter activity"/>
    <property type="evidence" value="ECO:0007669"/>
    <property type="project" value="UniProtKB-KW"/>
</dbReference>
<feature type="transmembrane region" description="Helical" evidence="10">
    <location>
        <begin position="29"/>
        <end position="46"/>
    </location>
</feature>
<organism evidence="13 14">
    <name type="scientific">Thiocapsa marina 5811</name>
    <dbReference type="NCBI Taxonomy" id="768671"/>
    <lineage>
        <taxon>Bacteria</taxon>
        <taxon>Pseudomonadati</taxon>
        <taxon>Pseudomonadota</taxon>
        <taxon>Gammaproteobacteria</taxon>
        <taxon>Chromatiales</taxon>
        <taxon>Chromatiaceae</taxon>
        <taxon>Thiocapsa</taxon>
    </lineage>
</organism>
<dbReference type="RefSeq" id="WP_007191726.1">
    <property type="nucleotide sequence ID" value="NZ_AFWV01000002.1"/>
</dbReference>
<feature type="transmembrane region" description="Helical" evidence="10">
    <location>
        <begin position="300"/>
        <end position="322"/>
    </location>
</feature>
<evidence type="ECO:0000256" key="8">
    <source>
        <dbReference type="ARBA" id="ARBA00023065"/>
    </source>
</evidence>
<dbReference type="SUPFAM" id="SSF51735">
    <property type="entry name" value="NAD(P)-binding Rossmann-fold domains"/>
    <property type="match status" value="1"/>
</dbReference>
<feature type="transmembrane region" description="Helical" evidence="10">
    <location>
        <begin position="219"/>
        <end position="237"/>
    </location>
</feature>
<evidence type="ECO:0000259" key="12">
    <source>
        <dbReference type="Pfam" id="PF02254"/>
    </source>
</evidence>
<keyword evidence="2" id="KW-0813">Transport</keyword>
<dbReference type="Proteomes" id="UP000005459">
    <property type="component" value="Unassembled WGS sequence"/>
</dbReference>
<dbReference type="STRING" id="768671.ThimaDRAFT_0849"/>
<keyword evidence="6" id="KW-0630">Potassium</keyword>
<dbReference type="GO" id="GO:0005886">
    <property type="term" value="C:plasma membrane"/>
    <property type="evidence" value="ECO:0007669"/>
    <property type="project" value="TreeGrafter"/>
</dbReference>
<gene>
    <name evidence="13" type="ORF">ThimaDRAFT_0849</name>
</gene>
<dbReference type="InterPro" id="IPR036291">
    <property type="entry name" value="NAD(P)-bd_dom_sf"/>
</dbReference>
<feature type="transmembrane region" description="Helical" evidence="10">
    <location>
        <begin position="88"/>
        <end position="112"/>
    </location>
</feature>
<reference evidence="13 14" key="1">
    <citation type="submission" date="2011-06" db="EMBL/GenBank/DDBJ databases">
        <title>The draft genome of Thiocapsa marina 5811.</title>
        <authorList>
            <consortium name="US DOE Joint Genome Institute (JGI-PGF)"/>
            <person name="Lucas S."/>
            <person name="Han J."/>
            <person name="Cheng J.-F."/>
            <person name="Goodwin L."/>
            <person name="Pitluck S."/>
            <person name="Peters L."/>
            <person name="Land M.L."/>
            <person name="Hauser L."/>
            <person name="Vogl K."/>
            <person name="Liu Z."/>
            <person name="Imhoff J."/>
            <person name="Thiel V."/>
            <person name="Frigaard N.-U."/>
            <person name="Bryant D."/>
            <person name="Woyke T.J."/>
        </authorList>
    </citation>
    <scope>NUCLEOTIDE SEQUENCE [LARGE SCALE GENOMIC DNA]</scope>
    <source>
        <strain evidence="13 14">5811</strain>
    </source>
</reference>
<evidence type="ECO:0000256" key="10">
    <source>
        <dbReference type="SAM" id="Phobius"/>
    </source>
</evidence>
<dbReference type="InterPro" id="IPR038770">
    <property type="entry name" value="Na+/solute_symporter_sf"/>
</dbReference>
<dbReference type="OrthoDB" id="9781411at2"/>
<keyword evidence="8" id="KW-0406">Ion transport</keyword>
<keyword evidence="5 10" id="KW-0812">Transmembrane</keyword>
<feature type="transmembrane region" description="Helical" evidence="10">
    <location>
        <begin position="185"/>
        <end position="207"/>
    </location>
</feature>
<dbReference type="PANTHER" id="PTHR46157">
    <property type="entry name" value="K(+) EFFLUX ANTIPORTER 3, CHLOROPLASTIC"/>
    <property type="match status" value="1"/>
</dbReference>
<dbReference type="eggNOG" id="COG0475">
    <property type="taxonomic scope" value="Bacteria"/>
</dbReference>
<evidence type="ECO:0000256" key="5">
    <source>
        <dbReference type="ARBA" id="ARBA00022692"/>
    </source>
</evidence>
<feature type="transmembrane region" description="Helical" evidence="10">
    <location>
        <begin position="6"/>
        <end position="24"/>
    </location>
</feature>
<sequence>MDISAVLLAIVVFLAATAACVILFQRLGFGSILGFIVAGVLIGPHTRGPVPVHAVDELQSIAELGVVLFMFSVGLEMRPEKVWQMRRLIFGLGSAQMLLTAAVLAAYMILVLQAPWESATILGLAFAMSSTAIVMGTLGERGELATEHGRTTFAVLMAQDMWIVPIMALVPILAHTTSEGAPTPLWQTLAIVVGVIAGILVIGRWLLPAALGYCASRRQMDAFGLVLFLAVLFAAWAVEQVGISMTLGAFLLGMLLSASDLRYQIEATVAPFKQSLMGLFFIAVGMSIDVGALLVDWDTLLIQVPILLVLKLAVLTGLALAFGIGRSAAIRTGFYLSQVGEFAFVLLGAATVAGLLGGDGHTLAMLVVAVSMIATPLMVKAGAALAGRLGSAPVPATAPTKSEPSADLKRHVVIVGYDEVGQLMDLILERANIPHVAVERDIGVVQKAKRAGREVYFGDLYSVSTQEAAKLAKAAAVFVTSRDSEAAKALALTLHRLYPQLDVYVRVRTIADQDALVAKGIKHAGTGYIESTLARGGMLLKDLGVSEADVGELLSTLRRDDYALIRAAYTEDARA</sequence>
<keyword evidence="7 10" id="KW-1133">Transmembrane helix</keyword>
<evidence type="ECO:0000256" key="4">
    <source>
        <dbReference type="ARBA" id="ARBA00022538"/>
    </source>
</evidence>
<comment type="subcellular location">
    <subcellularLocation>
        <location evidence="1">Membrane</location>
        <topology evidence="1">Multi-pass membrane protein</topology>
    </subcellularLocation>
</comment>
<evidence type="ECO:0000256" key="9">
    <source>
        <dbReference type="ARBA" id="ARBA00023136"/>
    </source>
</evidence>
<dbReference type="Pfam" id="PF00999">
    <property type="entry name" value="Na_H_Exchanger"/>
    <property type="match status" value="1"/>
</dbReference>
<evidence type="ECO:0000313" key="14">
    <source>
        <dbReference type="Proteomes" id="UP000005459"/>
    </source>
</evidence>
<feature type="domain" description="RCK N-terminal" evidence="12">
    <location>
        <begin position="412"/>
        <end position="523"/>
    </location>
</feature>
<dbReference type="GO" id="GO:0006813">
    <property type="term" value="P:potassium ion transport"/>
    <property type="evidence" value="ECO:0007669"/>
    <property type="project" value="UniProtKB-KW"/>
</dbReference>
<keyword evidence="4" id="KW-0633">Potassium transport</keyword>
<proteinExistence type="predicted"/>
<protein>
    <submittedName>
        <fullName evidence="13">Sodium/hydrogen exchanger</fullName>
    </submittedName>
</protein>
<dbReference type="Gene3D" id="3.40.50.720">
    <property type="entry name" value="NAD(P)-binding Rossmann-like Domain"/>
    <property type="match status" value="1"/>
</dbReference>
<keyword evidence="14" id="KW-1185">Reference proteome</keyword>
<evidence type="ECO:0000256" key="2">
    <source>
        <dbReference type="ARBA" id="ARBA00022448"/>
    </source>
</evidence>
<dbReference type="Pfam" id="PF02254">
    <property type="entry name" value="TrkA_N"/>
    <property type="match status" value="1"/>
</dbReference>
<dbReference type="InterPro" id="IPR003148">
    <property type="entry name" value="RCK_N"/>
</dbReference>
<evidence type="ECO:0000256" key="3">
    <source>
        <dbReference type="ARBA" id="ARBA00022449"/>
    </source>
</evidence>
<evidence type="ECO:0000256" key="1">
    <source>
        <dbReference type="ARBA" id="ARBA00004141"/>
    </source>
</evidence>
<dbReference type="GO" id="GO:1902600">
    <property type="term" value="P:proton transmembrane transport"/>
    <property type="evidence" value="ECO:0007669"/>
    <property type="project" value="InterPro"/>
</dbReference>
<feature type="transmembrane region" description="Helical" evidence="10">
    <location>
        <begin position="275"/>
        <end position="294"/>
    </location>
</feature>
<feature type="domain" description="Cation/H+ exchanger transmembrane" evidence="11">
    <location>
        <begin position="15"/>
        <end position="379"/>
    </location>
</feature>
<dbReference type="EMBL" id="AFWV01000002">
    <property type="protein sequence ID" value="EGV20173.1"/>
    <property type="molecule type" value="Genomic_DNA"/>
</dbReference>